<feature type="transmembrane region" description="Helical" evidence="1">
    <location>
        <begin position="383"/>
        <end position="406"/>
    </location>
</feature>
<feature type="transmembrane region" description="Helical" evidence="1">
    <location>
        <begin position="233"/>
        <end position="258"/>
    </location>
</feature>
<evidence type="ECO:0000256" key="1">
    <source>
        <dbReference type="SAM" id="Phobius"/>
    </source>
</evidence>
<feature type="transmembrane region" description="Helical" evidence="1">
    <location>
        <begin position="480"/>
        <end position="505"/>
    </location>
</feature>
<keyword evidence="1" id="KW-0472">Membrane</keyword>
<feature type="transmembrane region" description="Helical" evidence="1">
    <location>
        <begin position="354"/>
        <end position="371"/>
    </location>
</feature>
<name>A0ABS4G6Q6_9CLOT</name>
<gene>
    <name evidence="2" type="ORF">J2Z34_002630</name>
</gene>
<dbReference type="RefSeq" id="WP_209460310.1">
    <property type="nucleotide sequence ID" value="NZ_JAGGKC010000024.1"/>
</dbReference>
<dbReference type="EMBL" id="JAGGKC010000024">
    <property type="protein sequence ID" value="MBP1920132.1"/>
    <property type="molecule type" value="Genomic_DNA"/>
</dbReference>
<reference evidence="2 3" key="1">
    <citation type="submission" date="2021-03" db="EMBL/GenBank/DDBJ databases">
        <title>Genomic Encyclopedia of Type Strains, Phase IV (KMG-IV): sequencing the most valuable type-strain genomes for metagenomic binning, comparative biology and taxonomic classification.</title>
        <authorList>
            <person name="Goeker M."/>
        </authorList>
    </citation>
    <scope>NUCLEOTIDE SEQUENCE [LARGE SCALE GENOMIC DNA]</scope>
    <source>
        <strain evidence="2 3">DSM 6139</strain>
    </source>
</reference>
<protein>
    <submittedName>
        <fullName evidence="2">Di/tricarboxylate transporter</fullName>
    </submittedName>
</protein>
<proteinExistence type="predicted"/>
<keyword evidence="3" id="KW-1185">Reference proteome</keyword>
<evidence type="ECO:0000313" key="3">
    <source>
        <dbReference type="Proteomes" id="UP001519271"/>
    </source>
</evidence>
<dbReference type="Proteomes" id="UP001519271">
    <property type="component" value="Unassembled WGS sequence"/>
</dbReference>
<feature type="transmembrane region" description="Helical" evidence="1">
    <location>
        <begin position="442"/>
        <end position="460"/>
    </location>
</feature>
<feature type="transmembrane region" description="Helical" evidence="1">
    <location>
        <begin position="412"/>
        <end position="430"/>
    </location>
</feature>
<feature type="transmembrane region" description="Helical" evidence="1">
    <location>
        <begin position="312"/>
        <end position="334"/>
    </location>
</feature>
<keyword evidence="1" id="KW-1133">Transmembrane helix</keyword>
<organism evidence="2 3">
    <name type="scientific">Youngiibacter multivorans</name>
    <dbReference type="NCBI Taxonomy" id="937251"/>
    <lineage>
        <taxon>Bacteria</taxon>
        <taxon>Bacillati</taxon>
        <taxon>Bacillota</taxon>
        <taxon>Clostridia</taxon>
        <taxon>Eubacteriales</taxon>
        <taxon>Clostridiaceae</taxon>
        <taxon>Youngiibacter</taxon>
    </lineage>
</organism>
<feature type="transmembrane region" description="Helical" evidence="1">
    <location>
        <begin position="48"/>
        <end position="66"/>
    </location>
</feature>
<comment type="caution">
    <text evidence="2">The sequence shown here is derived from an EMBL/GenBank/DDBJ whole genome shotgun (WGS) entry which is preliminary data.</text>
</comment>
<feature type="transmembrane region" description="Helical" evidence="1">
    <location>
        <begin position="286"/>
        <end position="305"/>
    </location>
</feature>
<feature type="transmembrane region" description="Helical" evidence="1">
    <location>
        <begin position="104"/>
        <end position="130"/>
    </location>
</feature>
<sequence>MEKVKTLEKSSIMDKVKPQGMSNSSVIHLMISLFFMFIFGRICPTWSTVTRMGVQGLSILIGAIWLISNRFGLVFTSFLGMFAVVASGYKTGNAILSTTLGSDVVFQLILVFVFVYAISETGADAVLARWMISRKSLNGKPVLFSVVFMLSITFLAAIVSSLGAFMFSVAMINSIAKATGYEEKSQWKKTMMTGAICTSSIGGAILPFKGLSLMIFNMFTIGIKASGIQINQVAYMGSALIAGLLFSVAFGLSVGPLFRVDFTKLRQADVAAITQEGGTKMNKAQVIVMLSFFVGFLYSIAMIWVPKTSPNYPLFAGVGQGFWFMIILVGLSLIRIDGKTIINIDQIIGKAVNWGIVFAVCMFTIVGMMISDKEVGIQSWLGNVLSGVFGNMSFPVFMITLVLATILLTNTFSNTATAVIIGTLTAPFILQYATSAGINPNAVIPAVVMSASCAYLTMGAGGSSPIYLGLDCMKGETKWVWTYGLIALVLEVTMTTGAFILCSYLL</sequence>
<keyword evidence="1" id="KW-0812">Transmembrane</keyword>
<evidence type="ECO:0000313" key="2">
    <source>
        <dbReference type="EMBL" id="MBP1920132.1"/>
    </source>
</evidence>
<feature type="transmembrane region" description="Helical" evidence="1">
    <location>
        <begin position="192"/>
        <end position="221"/>
    </location>
</feature>
<feature type="transmembrane region" description="Helical" evidence="1">
    <location>
        <begin position="21"/>
        <end position="42"/>
    </location>
</feature>
<feature type="transmembrane region" description="Helical" evidence="1">
    <location>
        <begin position="142"/>
        <end position="172"/>
    </location>
</feature>
<accession>A0ABS4G6Q6</accession>